<dbReference type="PANTHER" id="PTHR32379">
    <property type="entry name" value="GUANIDINOACETATE N-METHYLTRANSFERASE"/>
    <property type="match status" value="1"/>
</dbReference>
<dbReference type="AlphaFoldDB" id="A0A9D4VCT3"/>
<proteinExistence type="predicted"/>
<evidence type="ECO:0000256" key="7">
    <source>
        <dbReference type="ARBA" id="ARBA00022603"/>
    </source>
</evidence>
<dbReference type="InterPro" id="IPR026480">
    <property type="entry name" value="RMT2_dom"/>
</dbReference>
<sequence length="387" mass="42516">MAAQNSQEPSAAAAAAAAAAGQGREGRGAIGSQLEVLLPPPTPKAAECPLICERSANGNLVEVKGLLALGADPRCHDRFGRTPLMHAAKNGHTDVVRCLLDAGTPWNAVDASGKCAGDYAMEAGHQSTFDLLVDTGVQSELIFGALEKYKNKTEFSNKHYLEERVMFSEDKLLDEESKGIMMSWEKPLMEAHARAVCAGGGDILNVGFGMGLVDTAIQSYQPTSHTIIEAHPEVYKRMIASGWAEKANVHIIFGQWQDVLPSLGVVYDGIFFDTYGEHYEDLKEFHDCLPQLLKPGGIYSFFNGLCADNAFFHVVYCQLVSLVLSQMDFTIQFIPLPVKDCLDEKTWEGVSHKYWQLDTYFLPVCQKGDERENCSLKRQKGDDKISS</sequence>
<evidence type="ECO:0000313" key="15">
    <source>
        <dbReference type="EMBL" id="KAI5084150.1"/>
    </source>
</evidence>
<dbReference type="GO" id="GO:0005737">
    <property type="term" value="C:cytoplasm"/>
    <property type="evidence" value="ECO:0007669"/>
    <property type="project" value="UniProtKB-SubCell"/>
</dbReference>
<evidence type="ECO:0000256" key="1">
    <source>
        <dbReference type="ARBA" id="ARBA00002207"/>
    </source>
</evidence>
<comment type="function">
    <text evidence="1">S-adenosyl-L-methionine-dependent protein-arginine N-methyltransferase that methylates the delta-nitrogen atom of arginine residues to form N5-methylarginine (type IV) in target proteins. Monomethylates ribosomal protein L12.</text>
</comment>
<comment type="subcellular location">
    <subcellularLocation>
        <location evidence="3">Cytoplasm</location>
    </subcellularLocation>
    <subcellularLocation>
        <location evidence="2">Nucleus</location>
    </subcellularLocation>
</comment>
<keyword evidence="8" id="KW-0808">Transferase</keyword>
<comment type="caution">
    <text evidence="15">The sequence shown here is derived from an EMBL/GenBank/DDBJ whole genome shotgun (WGS) entry which is preliminary data.</text>
</comment>
<dbReference type="EMBL" id="JABFUD020000001">
    <property type="protein sequence ID" value="KAI5084150.1"/>
    <property type="molecule type" value="Genomic_DNA"/>
</dbReference>
<dbReference type="Proteomes" id="UP000886520">
    <property type="component" value="Chromosome 1"/>
</dbReference>
<dbReference type="PANTHER" id="PTHR32379:SF1">
    <property type="entry name" value="GUANIDINOACETATE N-METHYLTRANSFERASE"/>
    <property type="match status" value="1"/>
</dbReference>
<dbReference type="GO" id="GO:0005634">
    <property type="term" value="C:nucleus"/>
    <property type="evidence" value="ECO:0007669"/>
    <property type="project" value="UniProtKB-SubCell"/>
</dbReference>
<evidence type="ECO:0000256" key="3">
    <source>
        <dbReference type="ARBA" id="ARBA00004496"/>
    </source>
</evidence>
<dbReference type="Gene3D" id="1.25.40.20">
    <property type="entry name" value="Ankyrin repeat-containing domain"/>
    <property type="match status" value="1"/>
</dbReference>
<evidence type="ECO:0000313" key="16">
    <source>
        <dbReference type="Proteomes" id="UP000886520"/>
    </source>
</evidence>
<comment type="subunit">
    <text evidence="4">Monomer.</text>
</comment>
<evidence type="ECO:0000256" key="9">
    <source>
        <dbReference type="ARBA" id="ARBA00022691"/>
    </source>
</evidence>
<dbReference type="CDD" id="cd02440">
    <property type="entry name" value="AdoMet_MTases"/>
    <property type="match status" value="1"/>
</dbReference>
<evidence type="ECO:0000256" key="12">
    <source>
        <dbReference type="ARBA" id="ARBA00031724"/>
    </source>
</evidence>
<dbReference type="InterPro" id="IPR029063">
    <property type="entry name" value="SAM-dependent_MTases_sf"/>
</dbReference>
<dbReference type="SUPFAM" id="SSF53335">
    <property type="entry name" value="S-adenosyl-L-methionine-dependent methyltransferases"/>
    <property type="match status" value="1"/>
</dbReference>
<dbReference type="InterPro" id="IPR002110">
    <property type="entry name" value="Ankyrin_rpt"/>
</dbReference>
<gene>
    <name evidence="15" type="ORF">GOP47_0000319</name>
</gene>
<evidence type="ECO:0000256" key="11">
    <source>
        <dbReference type="ARBA" id="ARBA00031001"/>
    </source>
</evidence>
<dbReference type="FunFam" id="1.25.40.20:FF:000307">
    <property type="entry name" value="Protein arginine N-methyltransferase 2"/>
    <property type="match status" value="1"/>
</dbReference>
<evidence type="ECO:0000256" key="13">
    <source>
        <dbReference type="PROSITE-ProRule" id="PRU00023"/>
    </source>
</evidence>
<protein>
    <recommendedName>
        <fullName evidence="5">Protein arginine N-methyltransferase 2</fullName>
    </recommendedName>
    <alternativeName>
        <fullName evidence="11">Protein-arginine N5-methyltransferase</fullName>
    </alternativeName>
    <alternativeName>
        <fullName evidence="12">Type IV protein arginine N-methyltransferase</fullName>
    </alternativeName>
</protein>
<name>A0A9D4VCT3_ADICA</name>
<dbReference type="InterPro" id="IPR017408">
    <property type="entry name" value="Arginine_N-MeTrfase_2"/>
</dbReference>
<keyword evidence="7" id="KW-0489">Methyltransferase</keyword>
<dbReference type="InterPro" id="IPR051038">
    <property type="entry name" value="RMT2/GAMT_Mtase"/>
</dbReference>
<dbReference type="PROSITE" id="PS50297">
    <property type="entry name" value="ANK_REP_REGION"/>
    <property type="match status" value="1"/>
</dbReference>
<dbReference type="PROSITE" id="PS51559">
    <property type="entry name" value="SAM_RMT2"/>
    <property type="match status" value="1"/>
</dbReference>
<keyword evidence="16" id="KW-1185">Reference proteome</keyword>
<dbReference type="InterPro" id="IPR036770">
    <property type="entry name" value="Ankyrin_rpt-contain_sf"/>
</dbReference>
<dbReference type="GO" id="GO:0016274">
    <property type="term" value="F:protein-arginine N-methyltransferase activity"/>
    <property type="evidence" value="ECO:0007669"/>
    <property type="project" value="InterPro"/>
</dbReference>
<evidence type="ECO:0000259" key="14">
    <source>
        <dbReference type="PROSITE" id="PS51559"/>
    </source>
</evidence>
<dbReference type="GO" id="GO:0032259">
    <property type="term" value="P:methylation"/>
    <property type="evidence" value="ECO:0007669"/>
    <property type="project" value="UniProtKB-KW"/>
</dbReference>
<dbReference type="OrthoDB" id="19014at2759"/>
<keyword evidence="10" id="KW-0539">Nucleus</keyword>
<dbReference type="SMART" id="SM00248">
    <property type="entry name" value="ANK"/>
    <property type="match status" value="1"/>
</dbReference>
<reference evidence="15" key="1">
    <citation type="submission" date="2021-01" db="EMBL/GenBank/DDBJ databases">
        <title>Adiantum capillus-veneris genome.</title>
        <authorList>
            <person name="Fang Y."/>
            <person name="Liao Q."/>
        </authorList>
    </citation>
    <scope>NUCLEOTIDE SEQUENCE</scope>
    <source>
        <strain evidence="15">H3</strain>
        <tissue evidence="15">Leaf</tissue>
    </source>
</reference>
<dbReference type="SUPFAM" id="SSF48403">
    <property type="entry name" value="Ankyrin repeat"/>
    <property type="match status" value="1"/>
</dbReference>
<dbReference type="PIRSF" id="PIRSF038148">
    <property type="entry name" value="Arginine_N-mtfrase-2"/>
    <property type="match status" value="1"/>
</dbReference>
<keyword evidence="9" id="KW-0949">S-adenosyl-L-methionine</keyword>
<evidence type="ECO:0000256" key="10">
    <source>
        <dbReference type="ARBA" id="ARBA00023242"/>
    </source>
</evidence>
<evidence type="ECO:0000256" key="8">
    <source>
        <dbReference type="ARBA" id="ARBA00022679"/>
    </source>
</evidence>
<dbReference type="FunFam" id="3.40.50.150:FF:000135">
    <property type="entry name" value="Arginine N-methyltransferase 2"/>
    <property type="match status" value="1"/>
</dbReference>
<feature type="repeat" description="ANK" evidence="13">
    <location>
        <begin position="79"/>
        <end position="111"/>
    </location>
</feature>
<evidence type="ECO:0000256" key="4">
    <source>
        <dbReference type="ARBA" id="ARBA00011245"/>
    </source>
</evidence>
<dbReference type="Pfam" id="PF12796">
    <property type="entry name" value="Ank_2"/>
    <property type="match status" value="1"/>
</dbReference>
<organism evidence="15 16">
    <name type="scientific">Adiantum capillus-veneris</name>
    <name type="common">Maidenhair fern</name>
    <dbReference type="NCBI Taxonomy" id="13818"/>
    <lineage>
        <taxon>Eukaryota</taxon>
        <taxon>Viridiplantae</taxon>
        <taxon>Streptophyta</taxon>
        <taxon>Embryophyta</taxon>
        <taxon>Tracheophyta</taxon>
        <taxon>Polypodiopsida</taxon>
        <taxon>Polypodiidae</taxon>
        <taxon>Polypodiales</taxon>
        <taxon>Pteridineae</taxon>
        <taxon>Pteridaceae</taxon>
        <taxon>Vittarioideae</taxon>
        <taxon>Adiantum</taxon>
    </lineage>
</organism>
<evidence type="ECO:0000256" key="2">
    <source>
        <dbReference type="ARBA" id="ARBA00004123"/>
    </source>
</evidence>
<dbReference type="Gene3D" id="3.40.50.150">
    <property type="entry name" value="Vaccinia Virus protein VP39"/>
    <property type="match status" value="1"/>
</dbReference>
<evidence type="ECO:0000256" key="5">
    <source>
        <dbReference type="ARBA" id="ARBA00018778"/>
    </source>
</evidence>
<dbReference type="PROSITE" id="PS50088">
    <property type="entry name" value="ANK_REPEAT"/>
    <property type="match status" value="1"/>
</dbReference>
<feature type="domain" description="RMT2" evidence="14">
    <location>
        <begin position="150"/>
        <end position="387"/>
    </location>
</feature>
<evidence type="ECO:0000256" key="6">
    <source>
        <dbReference type="ARBA" id="ARBA00022490"/>
    </source>
</evidence>
<keyword evidence="13" id="KW-0040">ANK repeat</keyword>
<accession>A0A9D4VCT3</accession>
<keyword evidence="6" id="KW-0963">Cytoplasm</keyword>